<accession>A0A8B3RLG5</accession>
<dbReference type="Proteomes" id="UP000293613">
    <property type="component" value="Unassembled WGS sequence"/>
</dbReference>
<proteinExistence type="predicted"/>
<organism evidence="1 2">
    <name type="scientific">Bifidobacterium animalis subsp. lactis</name>
    <name type="common">Bifidobacterium lactis</name>
    <dbReference type="NCBI Taxonomy" id="302911"/>
    <lineage>
        <taxon>Bacteria</taxon>
        <taxon>Bacillati</taxon>
        <taxon>Actinomycetota</taxon>
        <taxon>Actinomycetes</taxon>
        <taxon>Bifidobacteriales</taxon>
        <taxon>Bifidobacteriaceae</taxon>
        <taxon>Bifidobacterium</taxon>
    </lineage>
</organism>
<evidence type="ECO:0000313" key="2">
    <source>
        <dbReference type="Proteomes" id="UP000293613"/>
    </source>
</evidence>
<comment type="caution">
    <text evidence="1">The sequence shown here is derived from an EMBL/GenBank/DDBJ whole genome shotgun (WGS) entry which is preliminary data.</text>
</comment>
<sequence>MLVSAALSQSVSPKAVNDVKHTAGVGATTAVRTLPTVKLMQANEQFTAMAVDRELLDAMYPATHQEGDAAQAIEHGEIAVGRKVADSNGYAIGSTVEMESKNIGIDEAATKQAIAAYEQQVGEQVSVHRTGRYVA</sequence>
<dbReference type="EMBL" id="RSCO01000007">
    <property type="protein sequence ID" value="RYM96954.1"/>
    <property type="molecule type" value="Genomic_DNA"/>
</dbReference>
<gene>
    <name evidence="1" type="ORF">PG2011B_0130</name>
</gene>
<protein>
    <submittedName>
        <fullName evidence="1">ABC transporter permease</fullName>
    </submittedName>
</protein>
<reference evidence="1 2" key="1">
    <citation type="journal article" date="2019" name="Appl. Environ. Microbiol.">
        <title>Dissecting the evolutionary development of the Bifidobacterium animalis species through comparative genomics analyses.</title>
        <authorList>
            <person name="Lugli G.A."/>
            <person name="Mancino W."/>
            <person name="Milani C."/>
            <person name="Duranti S."/>
            <person name="Mancabelli L."/>
            <person name="Napoli S."/>
            <person name="Mangifesta M."/>
            <person name="Viappiani A."/>
            <person name="Anzalone R."/>
            <person name="Longhi G."/>
            <person name="van Sinderen D."/>
            <person name="Ventura M."/>
            <person name="Turroni F."/>
        </authorList>
    </citation>
    <scope>NUCLEOTIDE SEQUENCE [LARGE SCALE GENOMIC DNA]</scope>
    <source>
        <strain evidence="1 2">2011B</strain>
    </source>
</reference>
<dbReference type="AlphaFoldDB" id="A0A8B3RLG5"/>
<evidence type="ECO:0000313" key="1">
    <source>
        <dbReference type="EMBL" id="RYM96954.1"/>
    </source>
</evidence>
<name>A0A8B3RLG5_BIFAN</name>